<dbReference type="ESTHER" id="lacac-q5fj74">
    <property type="family name" value="Duf_915"/>
</dbReference>
<gene>
    <name evidence="1" type="ordered locus">LBA1425</name>
</gene>
<dbReference type="HOGENOM" id="CLU_077377_0_0_9"/>
<dbReference type="OrthoDB" id="503948at2"/>
<name>Q5FJ74_LACAC</name>
<keyword evidence="2" id="KW-1185">Reference proteome</keyword>
<dbReference type="PATRIC" id="fig|272621.13.peg.1350"/>
<reference evidence="1 2" key="1">
    <citation type="journal article" date="2005" name="Proc. Natl. Acad. Sci. U.S.A.">
        <title>Complete genome sequence of the probiotic lactic acid bacterium Lactobacillus acidophilus NCFM.</title>
        <authorList>
            <person name="Altermann E."/>
            <person name="Russell W.M."/>
            <person name="Azcarate-Peril M.A."/>
            <person name="Barrangou R."/>
            <person name="Buck B.L."/>
            <person name="McAuliffe O."/>
            <person name="Souther N."/>
            <person name="Dobson A."/>
            <person name="Duong T."/>
            <person name="Callanan M."/>
            <person name="Lick S."/>
            <person name="Hamrick A."/>
            <person name="Cano R."/>
            <person name="Klaenhammer T.R."/>
        </authorList>
    </citation>
    <scope>NUCLEOTIDE SEQUENCE [LARGE SCALE GENOMIC DNA]</scope>
    <source>
        <strain evidence="2">ATCC 700396 / NCK56 / N2 / NCFM</strain>
    </source>
</reference>
<organism evidence="2">
    <name type="scientific">Lactobacillus acidophilus (strain ATCC 700396 / NCK56 / N2 / NCFM)</name>
    <dbReference type="NCBI Taxonomy" id="272621"/>
    <lineage>
        <taxon>Bacteria</taxon>
        <taxon>Bacillati</taxon>
        <taxon>Bacillota</taxon>
        <taxon>Bacilli</taxon>
        <taxon>Lactobacillales</taxon>
        <taxon>Lactobacillaceae</taxon>
        <taxon>Lactobacillus</taxon>
    </lineage>
</organism>
<sequence length="231" mass="26004">MVQAIRNAGITNSVIRVNVTRSGEVILHGKFKKNAQNPIIEVNFDDNKLSDYGNDYVRGYETAGARYVRNAIRTVNRKCGFSKVNIVAHSMGNLETAYFFKNYGNEIPVEHFVSIAGHYDGILGMNDKANQLKINSKTGKPSRMQPEYRGLLSLRKTFPRNTRVLNIYGNLENGTNSDGSVSNASSRSLRYLLNGRAKSYRELMIRGSNAQHSKLHNNNEVNQAISNFLWK</sequence>
<evidence type="ECO:0000313" key="2">
    <source>
        <dbReference type="Proteomes" id="UP000006381"/>
    </source>
</evidence>
<evidence type="ECO:0000313" key="1">
    <source>
        <dbReference type="EMBL" id="AAV43250.1"/>
    </source>
</evidence>
<dbReference type="STRING" id="272621.LBA1425"/>
<proteinExistence type="predicted"/>
<dbReference type="BioCyc" id="LACI272621:G1G49-1399-MONOMER"/>
<accession>Q5FJ74</accession>
<dbReference type="EMBL" id="CP000033">
    <property type="protein sequence ID" value="AAV43250.1"/>
    <property type="molecule type" value="Genomic_DNA"/>
</dbReference>
<dbReference type="AlphaFoldDB" id="Q5FJ74"/>
<dbReference type="InterPro" id="IPR010315">
    <property type="entry name" value="DUF915_hydro-like"/>
</dbReference>
<dbReference type="Pfam" id="PF06028">
    <property type="entry name" value="DUF915"/>
    <property type="match status" value="1"/>
</dbReference>
<evidence type="ECO:0008006" key="3">
    <source>
        <dbReference type="Google" id="ProtNLM"/>
    </source>
</evidence>
<dbReference type="Gene3D" id="3.40.50.1820">
    <property type="entry name" value="alpha/beta hydrolase"/>
    <property type="match status" value="1"/>
</dbReference>
<dbReference type="Proteomes" id="UP000006381">
    <property type="component" value="Chromosome"/>
</dbReference>
<dbReference type="KEGG" id="lac:LBA1425"/>
<dbReference type="eggNOG" id="COG4814">
    <property type="taxonomic scope" value="Bacteria"/>
</dbReference>
<dbReference type="SUPFAM" id="SSF53474">
    <property type="entry name" value="alpha/beta-Hydrolases"/>
    <property type="match status" value="1"/>
</dbReference>
<protein>
    <recommendedName>
        <fullName evidence="3">Alpha/beta hydrolase</fullName>
    </recommendedName>
</protein>
<dbReference type="InterPro" id="IPR029058">
    <property type="entry name" value="AB_hydrolase_fold"/>
</dbReference>